<feature type="domain" description="Peptidoglycan beta-N-acetylmuramidase NamZ C-terminal" evidence="2">
    <location>
        <begin position="224"/>
        <end position="391"/>
    </location>
</feature>
<evidence type="ECO:0000313" key="5">
    <source>
        <dbReference type="Proteomes" id="UP000054260"/>
    </source>
</evidence>
<comment type="caution">
    <text evidence="4">The sequence shown here is derived from an EMBL/GenBank/DDBJ whole genome shotgun (WGS) entry which is preliminary data.</text>
</comment>
<dbReference type="Gene3D" id="3.90.1150.140">
    <property type="match status" value="1"/>
</dbReference>
<evidence type="ECO:0000313" key="4">
    <source>
        <dbReference type="EMBL" id="KUK90630.1"/>
    </source>
</evidence>
<accession>A0A101I9R2</accession>
<dbReference type="PANTHER" id="PTHR42915:SF1">
    <property type="entry name" value="PEPTIDOGLYCAN BETA-N-ACETYLMURAMIDASE NAMZ"/>
    <property type="match status" value="1"/>
</dbReference>
<dbReference type="AlphaFoldDB" id="A0A101I9R2"/>
<dbReference type="Pfam" id="PF07075">
    <property type="entry name" value="NamZ_N"/>
    <property type="match status" value="1"/>
</dbReference>
<dbReference type="InterPro" id="IPR048502">
    <property type="entry name" value="NamZ_N"/>
</dbReference>
<proteinExistence type="predicted"/>
<evidence type="ECO:0008006" key="7">
    <source>
        <dbReference type="Google" id="ProtNLM"/>
    </source>
</evidence>
<sequence length="391" mass="44063">MKVKLGIDCLLESDILKKKRIGLLTNSSGVNGDLRINVDLMLNGGFNIVKLFGPEHGISGAAADGVSVGNAEDTKYGIPIYSLFGAVIRPTEEMLSGIDAFVYDIQDVGLRFYTYLYSLVYSMEECAKRGIEVVVLDRPDPLSCKVVGPTIKKRLDSIVGGYGLALRYGMTVGEVAKYFNKVFDIGADLTVVPMENYEKYMYYDETGHLWSTPSPNIPSLEHAILYSGFCLFEGTNLSMGRGTVHPFKYIGAPWIDSAPLYKELKKLDHPGVAFRERTFIPGAFKLQDQSCNGLEFYVTDRSAIKPLELALDIIAILMKLWPGEFDWDEHYHGTSTPLNKMWDGRYHFDLIIGEEQYREKLLQGATSAELSELWKDEQREFESLAREFRIY</sequence>
<dbReference type="InterPro" id="IPR008302">
    <property type="entry name" value="NamZ"/>
</dbReference>
<evidence type="ECO:0000313" key="6">
    <source>
        <dbReference type="Proteomes" id="UP000055014"/>
    </source>
</evidence>
<dbReference type="EMBL" id="LGGW01000026">
    <property type="protein sequence ID" value="KUK90630.1"/>
    <property type="molecule type" value="Genomic_DNA"/>
</dbReference>
<dbReference type="PIRSF" id="PIRSF016719">
    <property type="entry name" value="UCP016719"/>
    <property type="match status" value="1"/>
</dbReference>
<dbReference type="InterPro" id="IPR048503">
    <property type="entry name" value="NamZ_C"/>
</dbReference>
<reference evidence="5 6" key="2">
    <citation type="journal article" date="2015" name="MBio">
        <title>Genome-Resolved Metagenomic Analysis Reveals Roles for Candidate Phyla and Other Microbial Community Members in Biogeochemical Transformations in Oil Reservoirs.</title>
        <authorList>
            <person name="Hu P."/>
            <person name="Tom L."/>
            <person name="Singh A."/>
            <person name="Thomas B.C."/>
            <person name="Baker B.J."/>
            <person name="Piceno Y.M."/>
            <person name="Andersen G.L."/>
            <person name="Banfield J.F."/>
        </authorList>
    </citation>
    <scope>NUCLEOTIDE SEQUENCE [LARGE SCALE GENOMIC DNA]</scope>
</reference>
<evidence type="ECO:0000259" key="1">
    <source>
        <dbReference type="Pfam" id="PF07075"/>
    </source>
</evidence>
<dbReference type="Pfam" id="PF20732">
    <property type="entry name" value="NamZ_C"/>
    <property type="match status" value="1"/>
</dbReference>
<organism evidence="4 6">
    <name type="scientific">Mesotoga infera</name>
    <dbReference type="NCBI Taxonomy" id="1236046"/>
    <lineage>
        <taxon>Bacteria</taxon>
        <taxon>Thermotogati</taxon>
        <taxon>Thermotogota</taxon>
        <taxon>Thermotogae</taxon>
        <taxon>Kosmotogales</taxon>
        <taxon>Kosmotogaceae</taxon>
        <taxon>Mesotoga</taxon>
    </lineage>
</organism>
<dbReference type="EMBL" id="LGGH01000017">
    <property type="protein sequence ID" value="KUK68375.1"/>
    <property type="molecule type" value="Genomic_DNA"/>
</dbReference>
<protein>
    <recommendedName>
        <fullName evidence="7">DUF1343 domain-containing protein</fullName>
    </recommendedName>
</protein>
<dbReference type="PATRIC" id="fig|1236046.5.peg.1680"/>
<dbReference type="Gene3D" id="3.40.50.12170">
    <property type="entry name" value="Uncharacterised protein PF07075, DUF1343"/>
    <property type="match status" value="1"/>
</dbReference>
<dbReference type="PANTHER" id="PTHR42915">
    <property type="entry name" value="HYPOTHETICAL 460 KDA PROTEIN IN FEUA-SIGW INTERGENIC REGION [PRECURSOR]"/>
    <property type="match status" value="1"/>
</dbReference>
<dbReference type="GO" id="GO:0033922">
    <property type="term" value="F:peptidoglycan beta-N-acetylmuramidase activity"/>
    <property type="evidence" value="ECO:0007669"/>
    <property type="project" value="InterPro"/>
</dbReference>
<dbReference type="Proteomes" id="UP000054260">
    <property type="component" value="Unassembled WGS sequence"/>
</dbReference>
<dbReference type="Proteomes" id="UP000055014">
    <property type="component" value="Unassembled WGS sequence"/>
</dbReference>
<name>A0A101I9R2_9BACT</name>
<evidence type="ECO:0000259" key="2">
    <source>
        <dbReference type="Pfam" id="PF20732"/>
    </source>
</evidence>
<evidence type="ECO:0000313" key="3">
    <source>
        <dbReference type="EMBL" id="KUK68375.1"/>
    </source>
</evidence>
<reference evidence="4" key="1">
    <citation type="journal article" date="2015" name="MBio">
        <title>Genome-resolved metagenomic analysis reveals roles for candidate phyla and other microbial community members in biogeochemical transformations in oil reservoirs.</title>
        <authorList>
            <person name="Hu P."/>
            <person name="Tom L."/>
            <person name="Singh A."/>
            <person name="Thomas B.C."/>
            <person name="Baker B.J."/>
            <person name="Piceno Y.M."/>
            <person name="Andersen G.L."/>
            <person name="Banfield J.F."/>
        </authorList>
    </citation>
    <scope>NUCLEOTIDE SEQUENCE [LARGE SCALE GENOMIC DNA]</scope>
    <source>
        <strain evidence="3">46_47</strain>
        <strain evidence="4">46_70</strain>
    </source>
</reference>
<gene>
    <name evidence="3" type="ORF">XD86_0224</name>
    <name evidence="4" type="ORF">XE02_0458</name>
</gene>
<feature type="domain" description="Peptidoglycan beta-N-acetylmuramidase NamZ N-terminal" evidence="1">
    <location>
        <begin position="21"/>
        <end position="220"/>
    </location>
</feature>